<dbReference type="AlphaFoldDB" id="A0A4Q7PGX2"/>
<dbReference type="Gene3D" id="1.25.40.10">
    <property type="entry name" value="Tetratricopeptide repeat domain"/>
    <property type="match status" value="1"/>
</dbReference>
<accession>A0A4Q7PGX2</accession>
<dbReference type="SUPFAM" id="SSF53474">
    <property type="entry name" value="alpha/beta-Hydrolases"/>
    <property type="match status" value="1"/>
</dbReference>
<gene>
    <name evidence="2" type="ORF">EV197_0597</name>
</gene>
<evidence type="ECO:0000313" key="2">
    <source>
        <dbReference type="EMBL" id="RZS99387.1"/>
    </source>
</evidence>
<comment type="caution">
    <text evidence="2">The sequence shown here is derived from an EMBL/GenBank/DDBJ whole genome shotgun (WGS) entry which is preliminary data.</text>
</comment>
<evidence type="ECO:0000256" key="1">
    <source>
        <dbReference type="SAM" id="SignalP"/>
    </source>
</evidence>
<dbReference type="Proteomes" id="UP000292262">
    <property type="component" value="Unassembled WGS sequence"/>
</dbReference>
<dbReference type="PANTHER" id="PTHR48098:SF6">
    <property type="entry name" value="FERRI-BACILLIBACTIN ESTERASE BESA"/>
    <property type="match status" value="1"/>
</dbReference>
<evidence type="ECO:0000313" key="3">
    <source>
        <dbReference type="Proteomes" id="UP000292262"/>
    </source>
</evidence>
<dbReference type="Gene3D" id="3.40.50.1820">
    <property type="entry name" value="alpha/beta hydrolase"/>
    <property type="match status" value="1"/>
</dbReference>
<dbReference type="InterPro" id="IPR029058">
    <property type="entry name" value="AB_hydrolase_fold"/>
</dbReference>
<reference evidence="2 3" key="1">
    <citation type="submission" date="2019-02" db="EMBL/GenBank/DDBJ databases">
        <title>Genomic Encyclopedia of Type Strains, Phase IV (KMG-IV): sequencing the most valuable type-strain genomes for metagenomic binning, comparative biology and taxonomic classification.</title>
        <authorList>
            <person name="Goeker M."/>
        </authorList>
    </citation>
    <scope>NUCLEOTIDE SEQUENCE [LARGE SCALE GENOMIC DNA]</scope>
    <source>
        <strain evidence="2 3">DSM 17196</strain>
    </source>
</reference>
<feature type="signal peptide" evidence="1">
    <location>
        <begin position="1"/>
        <end position="20"/>
    </location>
</feature>
<dbReference type="SUPFAM" id="SSF48452">
    <property type="entry name" value="TPR-like"/>
    <property type="match status" value="1"/>
</dbReference>
<organism evidence="2 3">
    <name type="scientific">Aquimarina brevivitae</name>
    <dbReference type="NCBI Taxonomy" id="323412"/>
    <lineage>
        <taxon>Bacteria</taxon>
        <taxon>Pseudomonadati</taxon>
        <taxon>Bacteroidota</taxon>
        <taxon>Flavobacteriia</taxon>
        <taxon>Flavobacteriales</taxon>
        <taxon>Flavobacteriaceae</taxon>
        <taxon>Aquimarina</taxon>
    </lineage>
</organism>
<dbReference type="InterPro" id="IPR050583">
    <property type="entry name" value="Mycobacterial_A85_antigen"/>
</dbReference>
<sequence>MKKSIFFLLLSLLIAPVAQAQAIYESFRSVKLDQTRELKIQLPRNYQRNEDKIYPVILVLDGDYLFEPVAGMVDYFSYWEDMPESIVVGINQRKTRLEDGRYDTAQYLPTGSGANFYEFIGQELMPYINETYRTAPLKIIVGHDYTSNFINYFMFKDNPIFQGYINLSPELAPTMIEKISNVLSKDPKNTWYYLATGANDSDQIKEDVIQLDARIDSLKLQNLNYHFDNFAESTHYTLVGKAIPKALEDFFQMYRPISKKIYRDVILPMEDESRFEYLTNIYKTTEELYGFKRKVRINDFIAISTAVEKTEDWEELEPLGDLAVKEYPDSMLGYYYLGIYYEQIGEPKKALRAYEKGFQKEEIAFLTKDYMLEKATKIKEDFGW</sequence>
<dbReference type="EMBL" id="SGXE01000001">
    <property type="protein sequence ID" value="RZS99387.1"/>
    <property type="molecule type" value="Genomic_DNA"/>
</dbReference>
<protein>
    <submittedName>
        <fullName evidence="2">Uncharacterized protein</fullName>
    </submittedName>
</protein>
<dbReference type="InterPro" id="IPR000801">
    <property type="entry name" value="Esterase-like"/>
</dbReference>
<dbReference type="Pfam" id="PF00756">
    <property type="entry name" value="Esterase"/>
    <property type="match status" value="1"/>
</dbReference>
<dbReference type="OrthoDB" id="1142077at2"/>
<feature type="chain" id="PRO_5020354665" evidence="1">
    <location>
        <begin position="21"/>
        <end position="384"/>
    </location>
</feature>
<dbReference type="RefSeq" id="WP_130285232.1">
    <property type="nucleotide sequence ID" value="NZ_SGXE01000001.1"/>
</dbReference>
<keyword evidence="1" id="KW-0732">Signal</keyword>
<keyword evidence="3" id="KW-1185">Reference proteome</keyword>
<proteinExistence type="predicted"/>
<dbReference type="PANTHER" id="PTHR48098">
    <property type="entry name" value="ENTEROCHELIN ESTERASE-RELATED"/>
    <property type="match status" value="1"/>
</dbReference>
<name>A0A4Q7PGX2_9FLAO</name>
<dbReference type="InterPro" id="IPR011990">
    <property type="entry name" value="TPR-like_helical_dom_sf"/>
</dbReference>